<gene>
    <name evidence="9" type="ORF">TEOVI_000550500</name>
</gene>
<feature type="compositionally biased region" description="Polar residues" evidence="8">
    <location>
        <begin position="528"/>
        <end position="540"/>
    </location>
</feature>
<feature type="compositionally biased region" description="Low complexity" evidence="8">
    <location>
        <begin position="137"/>
        <end position="147"/>
    </location>
</feature>
<feature type="compositionally biased region" description="Polar residues" evidence="8">
    <location>
        <begin position="88"/>
        <end position="101"/>
    </location>
</feature>
<dbReference type="GO" id="GO:0006891">
    <property type="term" value="P:intra-Golgi vesicle-mediated transport"/>
    <property type="evidence" value="ECO:0007669"/>
    <property type="project" value="InterPro"/>
</dbReference>
<dbReference type="PANTHER" id="PTHR31658">
    <property type="entry name" value="CONSERVED OLIGOMERIC GOLGI COMPLEX SUBUNIT 1"/>
    <property type="match status" value="1"/>
</dbReference>
<feature type="region of interest" description="Disordered" evidence="8">
    <location>
        <begin position="495"/>
        <end position="568"/>
    </location>
</feature>
<comment type="subcellular location">
    <subcellularLocation>
        <location evidence="1">Golgi apparatus membrane</location>
        <topology evidence="1">Peripheral membrane protein</topology>
    </subcellularLocation>
</comment>
<comment type="caution">
    <text evidence="9">The sequence shown here is derived from an EMBL/GenBank/DDBJ whole genome shotgun (WGS) entry which is preliminary data.</text>
</comment>
<comment type="similarity">
    <text evidence="2">Belongs to the COG1 family.</text>
</comment>
<protein>
    <recommendedName>
        <fullName evidence="3">Conserved oligomeric Golgi complex subunit 1</fullName>
    </recommendedName>
</protein>
<dbReference type="EMBL" id="CZPT02000973">
    <property type="protein sequence ID" value="SCU68372.1"/>
    <property type="molecule type" value="Genomic_DNA"/>
</dbReference>
<dbReference type="GO" id="GO:0000139">
    <property type="term" value="C:Golgi membrane"/>
    <property type="evidence" value="ECO:0007669"/>
    <property type="project" value="UniProtKB-SubCell"/>
</dbReference>
<evidence type="ECO:0000256" key="2">
    <source>
        <dbReference type="ARBA" id="ARBA00006653"/>
    </source>
</evidence>
<dbReference type="VEuPathDB" id="TriTrypDB:TEOVI_000550500"/>
<dbReference type="Proteomes" id="UP000195570">
    <property type="component" value="Unassembled WGS sequence"/>
</dbReference>
<evidence type="ECO:0000256" key="3">
    <source>
        <dbReference type="ARBA" id="ARBA00020978"/>
    </source>
</evidence>
<evidence type="ECO:0000256" key="1">
    <source>
        <dbReference type="ARBA" id="ARBA00004395"/>
    </source>
</evidence>
<proteinExistence type="inferred from homology"/>
<feature type="region of interest" description="Disordered" evidence="8">
    <location>
        <begin position="447"/>
        <end position="468"/>
    </location>
</feature>
<dbReference type="Pfam" id="PF08700">
    <property type="entry name" value="VPS51_Exo84_N"/>
    <property type="match status" value="1"/>
</dbReference>
<reference evidence="9" key="1">
    <citation type="submission" date="2016-09" db="EMBL/GenBank/DDBJ databases">
        <authorList>
            <person name="Hebert L."/>
            <person name="Moumen B."/>
        </authorList>
    </citation>
    <scope>NUCLEOTIDE SEQUENCE [LARGE SCALE GENOMIC DNA]</scope>
    <source>
        <strain evidence="9">OVI</strain>
    </source>
</reference>
<evidence type="ECO:0000256" key="8">
    <source>
        <dbReference type="SAM" id="MobiDB-lite"/>
    </source>
</evidence>
<keyword evidence="6" id="KW-0333">Golgi apparatus</keyword>
<dbReference type="RefSeq" id="XP_067079537.1">
    <property type="nucleotide sequence ID" value="XM_067223436.1"/>
</dbReference>
<keyword evidence="7" id="KW-0472">Membrane</keyword>
<feature type="region of interest" description="Disordered" evidence="8">
    <location>
        <begin position="82"/>
        <end position="147"/>
    </location>
</feature>
<organism evidence="9 10">
    <name type="scientific">Trypanosoma equiperdum</name>
    <dbReference type="NCBI Taxonomy" id="5694"/>
    <lineage>
        <taxon>Eukaryota</taxon>
        <taxon>Discoba</taxon>
        <taxon>Euglenozoa</taxon>
        <taxon>Kinetoplastea</taxon>
        <taxon>Metakinetoplastina</taxon>
        <taxon>Trypanosomatida</taxon>
        <taxon>Trypanosomatidae</taxon>
        <taxon>Trypanosoma</taxon>
    </lineage>
</organism>
<keyword evidence="5" id="KW-0653">Protein transport</keyword>
<evidence type="ECO:0000256" key="4">
    <source>
        <dbReference type="ARBA" id="ARBA00022448"/>
    </source>
</evidence>
<accession>A0A1G4I8Q9</accession>
<feature type="region of interest" description="Disordered" evidence="8">
    <location>
        <begin position="250"/>
        <end position="269"/>
    </location>
</feature>
<evidence type="ECO:0000256" key="6">
    <source>
        <dbReference type="ARBA" id="ARBA00023034"/>
    </source>
</evidence>
<keyword evidence="4" id="KW-0813">Transport</keyword>
<evidence type="ECO:0000256" key="5">
    <source>
        <dbReference type="ARBA" id="ARBA00022927"/>
    </source>
</evidence>
<sequence length="1399" mass="151518">MSSEEAIQEVRRIFTNNSVDQARDYLSRITPGIQESDERLKQLVGQSYRGLVAACDQVVVVEQACRKLLRLQKQMQEEKKQQQLENQYSQSRLTMPQSPRGVSSPVLRTISPHGGKSPRAKNVGEGKTQTSRHMGHSSSASPPVSEVVRSPLPHEATATLKGVCEETPRGGREGADDRQRDVLIYTQQCAALEGLLGARKLYDAAALLLQIRRERKQPHEKLAVESYEHRLKRAVRGLLREDAEQAAQSALSVANANRNDSGGGDLSLTSSTNMFTSSGGVEFMGRATGWKSDLSRALAHMTEVHKALGVLSHATVNDALLLLIDTIHDMIKTDLDHVVAALKGTSFTQAAAVDTNTDDGRSLRPLRRMEWLRAALELPPYLRSEGTSAPRVPALAKDANSSTEAKVNARLVVSEATVALHIVQRAQHLFSHLVLYVASVLYSPSGPAREGRGTNGSRGGEQPDEVSAGELDAYVDSQRRRYALQGLLALRSKLTSQESNTEGDNETSGTGRAKSVRMSGSLAREALSASQRGGSIASATDDSEKKDGDSKCGSLDASSSMVGLNQDGERRSRHRTLYLCEVMRQVCGMQILDPLPLQWGFSSFSSNEKIAKCSGVSGDETAVFSKVGHQLRAVQELALQLLLHVSGAGLLNDPRTISLQQHLARQQGKMLQDMLLSSAQEGSNLTVSGGAAVNLFDARKWGEAVRQATESALLKTVGAALKRADRVCGAILKHISEGKGYKSTVVASAEEQPPQQQKQEGPPSVTTFAQKVLQRSIFFSESTSFGLLHTDQMTCMVPCSSFGGGDENKRNVASAEKGENLNAALARGIMQCTAIKSKTTPKEGRLPANLSSKAGCRASGGNVNKDKGGWVMQTVETDAGSDDNLFSVDEGEEERTVAMEKASDKSEKGVTDAVDDDSSAALKFGSLYSMLQRIFEVERTWSDSHPTLSVLVGEWFTNILQQVRKLLKHHTGQLQKWEELNVEGNCFEAKVTVMAALNRISMLVEVLLQVLEVAAPRNVASTLPMELREAIVTCHTPWVKLLRSEWEDGVRHAYRRAFAPEHLFARSKTPLNSSATTLDPNKRTSCINGQQLMLEYATCWSCSTPDGVQCESQKVTKHPTHVTPHVNELIFQVQHMLFKNGVNKRLRATVLPMVINELLDGTSSALLNAVLPWIREIAAVNRSGNAGKSGDSAGDNDELLFQVYFDSLYISGLFSIDGNSRAPTPSITAVLRTIEGWVNPTSWLVISPLLLQASDRLLRVTALSFGSWNPKALEEVWTAKGTGDSRTSLKGERTVAGDISITKEKPRFPLLPLIFTPSKVLGSDIVDGGVTKTAVFAFNKSSSVAVGVRGDSGIIGGLSATSLQRGTGALVGSALGSPSKPTSSNRFDGKVKGWMGSLW</sequence>
<dbReference type="PANTHER" id="PTHR31658:SF0">
    <property type="entry name" value="CONSERVED OLIGOMERIC GOLGI COMPLEX SUBUNIT 1"/>
    <property type="match status" value="1"/>
</dbReference>
<evidence type="ECO:0000313" key="10">
    <source>
        <dbReference type="Proteomes" id="UP000195570"/>
    </source>
</evidence>
<dbReference type="GO" id="GO:0017119">
    <property type="term" value="C:Golgi transport complex"/>
    <property type="evidence" value="ECO:0007669"/>
    <property type="project" value="InterPro"/>
</dbReference>
<evidence type="ECO:0000256" key="7">
    <source>
        <dbReference type="ARBA" id="ARBA00023136"/>
    </source>
</evidence>
<dbReference type="InterPro" id="IPR033370">
    <property type="entry name" value="COG1"/>
</dbReference>
<feature type="compositionally biased region" description="Polar residues" evidence="8">
    <location>
        <begin position="495"/>
        <end position="510"/>
    </location>
</feature>
<name>A0A1G4I8Q9_TRYEQ</name>
<dbReference type="GO" id="GO:0015031">
    <property type="term" value="P:protein transport"/>
    <property type="evidence" value="ECO:0007669"/>
    <property type="project" value="UniProtKB-KW"/>
</dbReference>
<dbReference type="GeneID" id="92379445"/>
<keyword evidence="10" id="KW-1185">Reference proteome</keyword>
<evidence type="ECO:0000313" key="9">
    <source>
        <dbReference type="EMBL" id="SCU68372.1"/>
    </source>
</evidence>